<evidence type="ECO:0000259" key="7">
    <source>
        <dbReference type="PROSITE" id="PS50011"/>
    </source>
</evidence>
<proteinExistence type="predicted"/>
<evidence type="ECO:0000256" key="6">
    <source>
        <dbReference type="ARBA" id="ARBA00022840"/>
    </source>
</evidence>
<dbReference type="Proteomes" id="UP000789739">
    <property type="component" value="Unassembled WGS sequence"/>
</dbReference>
<dbReference type="Gene3D" id="3.30.200.20">
    <property type="entry name" value="Phosphorylase Kinase, domain 1"/>
    <property type="match status" value="2"/>
</dbReference>
<name>A0A9N9DN59_9GLOM</name>
<evidence type="ECO:0000256" key="2">
    <source>
        <dbReference type="ARBA" id="ARBA00022527"/>
    </source>
</evidence>
<dbReference type="AlphaFoldDB" id="A0A9N9DN59"/>
<evidence type="ECO:0000256" key="3">
    <source>
        <dbReference type="ARBA" id="ARBA00022679"/>
    </source>
</evidence>
<evidence type="ECO:0000313" key="9">
    <source>
        <dbReference type="Proteomes" id="UP000789739"/>
    </source>
</evidence>
<evidence type="ECO:0000256" key="5">
    <source>
        <dbReference type="ARBA" id="ARBA00022777"/>
    </source>
</evidence>
<dbReference type="InterPro" id="IPR050117">
    <property type="entry name" value="MAPK"/>
</dbReference>
<keyword evidence="9" id="KW-1185">Reference proteome</keyword>
<keyword evidence="3" id="KW-0808">Transferase</keyword>
<keyword evidence="5" id="KW-0418">Kinase</keyword>
<dbReference type="SMART" id="SM00220">
    <property type="entry name" value="S_TKc"/>
    <property type="match status" value="1"/>
</dbReference>
<keyword evidence="6" id="KW-0067">ATP-binding</keyword>
<dbReference type="SUPFAM" id="SSF56112">
    <property type="entry name" value="Protein kinase-like (PK-like)"/>
    <property type="match status" value="1"/>
</dbReference>
<dbReference type="PROSITE" id="PS01351">
    <property type="entry name" value="MAPK"/>
    <property type="match status" value="1"/>
</dbReference>
<feature type="domain" description="Protein kinase" evidence="7">
    <location>
        <begin position="20"/>
        <end position="354"/>
    </location>
</feature>
<dbReference type="GO" id="GO:0005524">
    <property type="term" value="F:ATP binding"/>
    <property type="evidence" value="ECO:0007669"/>
    <property type="project" value="UniProtKB-KW"/>
</dbReference>
<accession>A0A9N9DN59</accession>
<sequence length="400" mass="46503">MSSSRNSHHRKLNFNVGENYEVLDVVGEGAYGVVCHKPTIVTCNRRRHDQRPLNVEDGSFEHSIHQDLIVRDVHLFPTAMNSAVHKPSGQKVAIKKITPFDHSMFCLRTLREIKLLRYFNHENIIAILDVVKPESLEKFNEVYLIQELMETDMHRVIRTQELSDDHCQYFIYQTLRALKALHSANVLHRDLKPSNLLLNANCDLKVCDFGLARSANSSDEHSGFMTEYVATRWYRAPEIMLTFKEYTKAIDVWSVGCILAEMLSGKPLFPGRDYHHQLTLILDVLGTPTMEDFYGIKSRRAREYIRTLPFKRRVSFAQMFPEANTLALDMLEKLLAFNPTKRITVEEALKHPYLEPYHDPEDEPAADPIPESFFDFDKHKDQLSKEQLKELIYEEIMRPI</sequence>
<dbReference type="OrthoDB" id="192887at2759"/>
<organism evidence="8 9">
    <name type="scientific">Paraglomus brasilianum</name>
    <dbReference type="NCBI Taxonomy" id="144538"/>
    <lineage>
        <taxon>Eukaryota</taxon>
        <taxon>Fungi</taxon>
        <taxon>Fungi incertae sedis</taxon>
        <taxon>Mucoromycota</taxon>
        <taxon>Glomeromycotina</taxon>
        <taxon>Glomeromycetes</taxon>
        <taxon>Paraglomerales</taxon>
        <taxon>Paraglomeraceae</taxon>
        <taxon>Paraglomus</taxon>
    </lineage>
</organism>
<dbReference type="Gene3D" id="1.10.510.10">
    <property type="entry name" value="Transferase(Phosphotransferase) domain 1"/>
    <property type="match status" value="1"/>
</dbReference>
<dbReference type="GO" id="GO:0004707">
    <property type="term" value="F:MAP kinase activity"/>
    <property type="evidence" value="ECO:0007669"/>
    <property type="project" value="UniProtKB-EC"/>
</dbReference>
<dbReference type="InterPro" id="IPR011009">
    <property type="entry name" value="Kinase-like_dom_sf"/>
</dbReference>
<keyword evidence="2" id="KW-0723">Serine/threonine-protein kinase</keyword>
<dbReference type="EMBL" id="CAJVPI010002365">
    <property type="protein sequence ID" value="CAG8641964.1"/>
    <property type="molecule type" value="Genomic_DNA"/>
</dbReference>
<dbReference type="Pfam" id="PF00069">
    <property type="entry name" value="Pkinase"/>
    <property type="match status" value="1"/>
</dbReference>
<dbReference type="PROSITE" id="PS50011">
    <property type="entry name" value="PROTEIN_KINASE_DOM"/>
    <property type="match status" value="1"/>
</dbReference>
<dbReference type="PROSITE" id="PS00108">
    <property type="entry name" value="PROTEIN_KINASE_ST"/>
    <property type="match status" value="1"/>
</dbReference>
<keyword evidence="4" id="KW-0547">Nucleotide-binding</keyword>
<dbReference type="FunFam" id="1.10.510.10:FF:000040">
    <property type="entry name" value="Mitogen-activated protein kinase"/>
    <property type="match status" value="1"/>
</dbReference>
<dbReference type="InterPro" id="IPR008271">
    <property type="entry name" value="Ser/Thr_kinase_AS"/>
</dbReference>
<dbReference type="InterPro" id="IPR000719">
    <property type="entry name" value="Prot_kinase_dom"/>
</dbReference>
<evidence type="ECO:0000313" key="8">
    <source>
        <dbReference type="EMBL" id="CAG8641964.1"/>
    </source>
</evidence>
<gene>
    <name evidence="8" type="ORF">PBRASI_LOCUS9824</name>
</gene>
<comment type="caution">
    <text evidence="8">The sequence shown here is derived from an EMBL/GenBank/DDBJ whole genome shotgun (WGS) entry which is preliminary data.</text>
</comment>
<dbReference type="PANTHER" id="PTHR24055">
    <property type="entry name" value="MITOGEN-ACTIVATED PROTEIN KINASE"/>
    <property type="match status" value="1"/>
</dbReference>
<dbReference type="EC" id="2.7.11.24" evidence="1"/>
<dbReference type="InterPro" id="IPR003527">
    <property type="entry name" value="MAP_kinase_CS"/>
</dbReference>
<reference evidence="8" key="1">
    <citation type="submission" date="2021-06" db="EMBL/GenBank/DDBJ databases">
        <authorList>
            <person name="Kallberg Y."/>
            <person name="Tangrot J."/>
            <person name="Rosling A."/>
        </authorList>
    </citation>
    <scope>NUCLEOTIDE SEQUENCE</scope>
    <source>
        <strain evidence="8">BR232B</strain>
    </source>
</reference>
<protein>
    <recommendedName>
        <fullName evidence="1">mitogen-activated protein kinase</fullName>
        <ecNumber evidence="1">2.7.11.24</ecNumber>
    </recommendedName>
</protein>
<dbReference type="CDD" id="cd07849">
    <property type="entry name" value="STKc_ERK1_2_like"/>
    <property type="match status" value="1"/>
</dbReference>
<evidence type="ECO:0000256" key="1">
    <source>
        <dbReference type="ARBA" id="ARBA00012411"/>
    </source>
</evidence>
<evidence type="ECO:0000256" key="4">
    <source>
        <dbReference type="ARBA" id="ARBA00022741"/>
    </source>
</evidence>